<reference evidence="14 15" key="1">
    <citation type="submission" date="2016-03" db="EMBL/GenBank/DDBJ databases">
        <title>Deep-sea bacteria in the southern Pacific.</title>
        <authorList>
            <person name="Tang K."/>
        </authorList>
    </citation>
    <scope>NUCLEOTIDE SEQUENCE [LARGE SCALE GENOMIC DNA]</scope>
    <source>
        <strain evidence="14 15">JLT2016</strain>
    </source>
</reference>
<dbReference type="CDD" id="cd00383">
    <property type="entry name" value="trans_reg_C"/>
    <property type="match status" value="1"/>
</dbReference>
<evidence type="ECO:0000256" key="6">
    <source>
        <dbReference type="ARBA" id="ARBA00023015"/>
    </source>
</evidence>
<evidence type="ECO:0000313" key="14">
    <source>
        <dbReference type="EMBL" id="APX23651.1"/>
    </source>
</evidence>
<dbReference type="STRING" id="1229727.Ga0080559_TMP2855"/>
<evidence type="ECO:0000256" key="3">
    <source>
        <dbReference type="ARBA" id="ARBA00022491"/>
    </source>
</evidence>
<dbReference type="PROSITE" id="PS50110">
    <property type="entry name" value="RESPONSE_REGULATORY"/>
    <property type="match status" value="1"/>
</dbReference>
<dbReference type="InterPro" id="IPR011006">
    <property type="entry name" value="CheY-like_superfamily"/>
</dbReference>
<dbReference type="Proteomes" id="UP000186559">
    <property type="component" value="Chromosome"/>
</dbReference>
<keyword evidence="2" id="KW-0963">Cytoplasm</keyword>
<keyword evidence="8" id="KW-0010">Activator</keyword>
<feature type="domain" description="OmpR/PhoB-type" evidence="13">
    <location>
        <begin position="131"/>
        <end position="231"/>
    </location>
</feature>
<evidence type="ECO:0000259" key="12">
    <source>
        <dbReference type="PROSITE" id="PS50110"/>
    </source>
</evidence>
<dbReference type="SMART" id="SM00862">
    <property type="entry name" value="Trans_reg_C"/>
    <property type="match status" value="1"/>
</dbReference>
<evidence type="ECO:0000313" key="15">
    <source>
        <dbReference type="Proteomes" id="UP000186559"/>
    </source>
</evidence>
<feature type="DNA-binding region" description="OmpR/PhoB-type" evidence="11">
    <location>
        <begin position="131"/>
        <end position="231"/>
    </location>
</feature>
<dbReference type="PANTHER" id="PTHR48111">
    <property type="entry name" value="REGULATOR OF RPOS"/>
    <property type="match status" value="1"/>
</dbReference>
<dbReference type="SUPFAM" id="SSF46894">
    <property type="entry name" value="C-terminal effector domain of the bipartite response regulators"/>
    <property type="match status" value="1"/>
</dbReference>
<sequence>MPELTTTKILVADDDCGTRSRLKAGFEHEGWQVLEASDSKAVLGIMRDHVVDLVMLRQYADGADISQLATTLRRIWNVPLLLVMRSGTPCDRLHALETGADDYLLDPFHMREAVLRIRRILEFHGSDVSDEACLVFDHSAFDLKNRVVRHTDGTLIELTRIELRLLELFVRHPGRVLSRDEISHVLLGRDWTPSDRSIDGHVARLRRKLALPDTDVPLIRSVRGVGYVFSGDVRVSLRQDDGTEAGAQDAEPREE</sequence>
<dbReference type="GO" id="GO:0000976">
    <property type="term" value="F:transcription cis-regulatory region binding"/>
    <property type="evidence" value="ECO:0007669"/>
    <property type="project" value="TreeGrafter"/>
</dbReference>
<evidence type="ECO:0000256" key="4">
    <source>
        <dbReference type="ARBA" id="ARBA00022553"/>
    </source>
</evidence>
<evidence type="ECO:0000259" key="13">
    <source>
        <dbReference type="PROSITE" id="PS51755"/>
    </source>
</evidence>
<dbReference type="AlphaFoldDB" id="A0A1U7D673"/>
<dbReference type="GO" id="GO:0000156">
    <property type="term" value="F:phosphorelay response regulator activity"/>
    <property type="evidence" value="ECO:0007669"/>
    <property type="project" value="TreeGrafter"/>
</dbReference>
<dbReference type="KEGG" id="tpro:Ga0080559_TMP2855"/>
<evidence type="ECO:0000256" key="10">
    <source>
        <dbReference type="PROSITE-ProRule" id="PRU00169"/>
    </source>
</evidence>
<dbReference type="Pfam" id="PF00486">
    <property type="entry name" value="Trans_reg_C"/>
    <property type="match status" value="1"/>
</dbReference>
<dbReference type="PANTHER" id="PTHR48111:SF55">
    <property type="entry name" value="AEROBIC RESPIRATION CONTROL PROTEIN ARCA"/>
    <property type="match status" value="1"/>
</dbReference>
<dbReference type="InterPro" id="IPR036388">
    <property type="entry name" value="WH-like_DNA-bd_sf"/>
</dbReference>
<dbReference type="Gene3D" id="3.40.50.2300">
    <property type="match status" value="1"/>
</dbReference>
<dbReference type="InterPro" id="IPR016032">
    <property type="entry name" value="Sig_transdc_resp-reg_C-effctor"/>
</dbReference>
<dbReference type="Pfam" id="PF00072">
    <property type="entry name" value="Response_reg"/>
    <property type="match status" value="1"/>
</dbReference>
<dbReference type="SUPFAM" id="SSF52172">
    <property type="entry name" value="CheY-like"/>
    <property type="match status" value="1"/>
</dbReference>
<dbReference type="InterPro" id="IPR001867">
    <property type="entry name" value="OmpR/PhoB-type_DNA-bd"/>
</dbReference>
<accession>A0A1U7D673</accession>
<comment type="caution">
    <text evidence="10">Lacks conserved residue(s) required for the propagation of feature annotation.</text>
</comment>
<evidence type="ECO:0000256" key="1">
    <source>
        <dbReference type="ARBA" id="ARBA00004496"/>
    </source>
</evidence>
<keyword evidence="5" id="KW-0902">Two-component regulatory system</keyword>
<evidence type="ECO:0000256" key="11">
    <source>
        <dbReference type="PROSITE-ProRule" id="PRU01091"/>
    </source>
</evidence>
<evidence type="ECO:0000256" key="8">
    <source>
        <dbReference type="ARBA" id="ARBA00023159"/>
    </source>
</evidence>
<dbReference type="GO" id="GO:0005829">
    <property type="term" value="C:cytosol"/>
    <property type="evidence" value="ECO:0007669"/>
    <property type="project" value="TreeGrafter"/>
</dbReference>
<evidence type="ECO:0000256" key="5">
    <source>
        <dbReference type="ARBA" id="ARBA00023012"/>
    </source>
</evidence>
<keyword evidence="9" id="KW-0804">Transcription</keyword>
<keyword evidence="6" id="KW-0805">Transcription regulation</keyword>
<dbReference type="EMBL" id="CP014796">
    <property type="protein sequence ID" value="APX23651.1"/>
    <property type="molecule type" value="Genomic_DNA"/>
</dbReference>
<dbReference type="GO" id="GO:0006355">
    <property type="term" value="P:regulation of DNA-templated transcription"/>
    <property type="evidence" value="ECO:0007669"/>
    <property type="project" value="InterPro"/>
</dbReference>
<keyword evidence="7 11" id="KW-0238">DNA-binding</keyword>
<keyword evidence="4" id="KW-0597">Phosphoprotein</keyword>
<dbReference type="InterPro" id="IPR001789">
    <property type="entry name" value="Sig_transdc_resp-reg_receiver"/>
</dbReference>
<protein>
    <submittedName>
        <fullName evidence="14">Two-component system, OmpR family, phosphate regulon response regulator OmpR</fullName>
    </submittedName>
</protein>
<evidence type="ECO:0000256" key="9">
    <source>
        <dbReference type="ARBA" id="ARBA00023163"/>
    </source>
</evidence>
<keyword evidence="3" id="KW-0678">Repressor</keyword>
<dbReference type="PROSITE" id="PS51755">
    <property type="entry name" value="OMPR_PHOB"/>
    <property type="match status" value="1"/>
</dbReference>
<keyword evidence="15" id="KW-1185">Reference proteome</keyword>
<organism evidence="14 15">
    <name type="scientific">Salipiger profundus</name>
    <dbReference type="NCBI Taxonomy" id="1229727"/>
    <lineage>
        <taxon>Bacteria</taxon>
        <taxon>Pseudomonadati</taxon>
        <taxon>Pseudomonadota</taxon>
        <taxon>Alphaproteobacteria</taxon>
        <taxon>Rhodobacterales</taxon>
        <taxon>Roseobacteraceae</taxon>
        <taxon>Salipiger</taxon>
    </lineage>
</organism>
<dbReference type="SMART" id="SM00448">
    <property type="entry name" value="REC"/>
    <property type="match status" value="1"/>
</dbReference>
<comment type="subcellular location">
    <subcellularLocation>
        <location evidence="1">Cytoplasm</location>
    </subcellularLocation>
</comment>
<dbReference type="Gene3D" id="1.10.10.10">
    <property type="entry name" value="Winged helix-like DNA-binding domain superfamily/Winged helix DNA-binding domain"/>
    <property type="match status" value="1"/>
</dbReference>
<feature type="domain" description="Response regulatory" evidence="12">
    <location>
        <begin position="8"/>
        <end position="121"/>
    </location>
</feature>
<dbReference type="InterPro" id="IPR039420">
    <property type="entry name" value="WalR-like"/>
</dbReference>
<dbReference type="GO" id="GO:0032993">
    <property type="term" value="C:protein-DNA complex"/>
    <property type="evidence" value="ECO:0007669"/>
    <property type="project" value="TreeGrafter"/>
</dbReference>
<dbReference type="RefSeq" id="WP_076623632.1">
    <property type="nucleotide sequence ID" value="NZ_BMEW01000007.1"/>
</dbReference>
<name>A0A1U7D673_9RHOB</name>
<evidence type="ECO:0000256" key="7">
    <source>
        <dbReference type="ARBA" id="ARBA00023125"/>
    </source>
</evidence>
<proteinExistence type="predicted"/>
<gene>
    <name evidence="14" type="ORF">Ga0080559_TMP2855</name>
</gene>
<evidence type="ECO:0000256" key="2">
    <source>
        <dbReference type="ARBA" id="ARBA00022490"/>
    </source>
</evidence>